<dbReference type="InterPro" id="IPR000531">
    <property type="entry name" value="Beta-barrel_TonB"/>
</dbReference>
<accession>A0A222FFT7</accession>
<keyword evidence="4 8" id="KW-0812">Transmembrane</keyword>
<evidence type="ECO:0000256" key="2">
    <source>
        <dbReference type="ARBA" id="ARBA00022448"/>
    </source>
</evidence>
<dbReference type="Gene3D" id="2.40.170.20">
    <property type="entry name" value="TonB-dependent receptor, beta-barrel domain"/>
    <property type="match status" value="1"/>
</dbReference>
<keyword evidence="14" id="KW-1185">Reference proteome</keyword>
<protein>
    <submittedName>
        <fullName evidence="13">TonB-dependent receptor</fullName>
    </submittedName>
</protein>
<comment type="similarity">
    <text evidence="8 9">Belongs to the TonB-dependent receptor family.</text>
</comment>
<evidence type="ECO:0000313" key="13">
    <source>
        <dbReference type="EMBL" id="ASP37446.1"/>
    </source>
</evidence>
<dbReference type="RefSeq" id="WP_094058664.1">
    <property type="nucleotide sequence ID" value="NZ_CP022530.1"/>
</dbReference>
<keyword evidence="6 8" id="KW-0472">Membrane</keyword>
<evidence type="ECO:0000256" key="6">
    <source>
        <dbReference type="ARBA" id="ARBA00023136"/>
    </source>
</evidence>
<evidence type="ECO:0000256" key="5">
    <source>
        <dbReference type="ARBA" id="ARBA00023077"/>
    </source>
</evidence>
<keyword evidence="2 8" id="KW-0813">Transport</keyword>
<keyword evidence="3 8" id="KW-1134">Transmembrane beta strand</keyword>
<evidence type="ECO:0000256" key="1">
    <source>
        <dbReference type="ARBA" id="ARBA00004571"/>
    </source>
</evidence>
<dbReference type="Pfam" id="PF00593">
    <property type="entry name" value="TonB_dep_Rec_b-barrel"/>
    <property type="match status" value="1"/>
</dbReference>
<dbReference type="PROSITE" id="PS52016">
    <property type="entry name" value="TONB_DEPENDENT_REC_3"/>
    <property type="match status" value="1"/>
</dbReference>
<evidence type="ECO:0000256" key="10">
    <source>
        <dbReference type="SAM" id="SignalP"/>
    </source>
</evidence>
<dbReference type="InterPro" id="IPR036942">
    <property type="entry name" value="Beta-barrel_TonB_sf"/>
</dbReference>
<feature type="signal peptide" evidence="10">
    <location>
        <begin position="1"/>
        <end position="28"/>
    </location>
</feature>
<keyword evidence="13" id="KW-0675">Receptor</keyword>
<evidence type="ECO:0000256" key="3">
    <source>
        <dbReference type="ARBA" id="ARBA00022452"/>
    </source>
</evidence>
<dbReference type="InterPro" id="IPR037066">
    <property type="entry name" value="Plug_dom_sf"/>
</dbReference>
<dbReference type="GO" id="GO:0009279">
    <property type="term" value="C:cell outer membrane"/>
    <property type="evidence" value="ECO:0007669"/>
    <property type="project" value="UniProtKB-SubCell"/>
</dbReference>
<feature type="domain" description="TonB-dependent receptor plug" evidence="12">
    <location>
        <begin position="56"/>
        <end position="164"/>
    </location>
</feature>
<feature type="chain" id="PRO_5012081424" evidence="10">
    <location>
        <begin position="29"/>
        <end position="922"/>
    </location>
</feature>
<evidence type="ECO:0000256" key="9">
    <source>
        <dbReference type="RuleBase" id="RU003357"/>
    </source>
</evidence>
<dbReference type="InterPro" id="IPR039426">
    <property type="entry name" value="TonB-dep_rcpt-like"/>
</dbReference>
<keyword evidence="5 9" id="KW-0798">TonB box</keyword>
<comment type="subcellular location">
    <subcellularLocation>
        <location evidence="1 8">Cell outer membrane</location>
        <topology evidence="1 8">Multi-pass membrane protein</topology>
    </subcellularLocation>
</comment>
<dbReference type="KEGG" id="bsan:CHH28_01570"/>
<evidence type="ECO:0000313" key="14">
    <source>
        <dbReference type="Proteomes" id="UP000202440"/>
    </source>
</evidence>
<dbReference type="EMBL" id="CP022530">
    <property type="protein sequence ID" value="ASP37446.1"/>
    <property type="molecule type" value="Genomic_DNA"/>
</dbReference>
<dbReference type="SUPFAM" id="SSF56935">
    <property type="entry name" value="Porins"/>
    <property type="match status" value="1"/>
</dbReference>
<name>A0A222FFT7_9GAMM</name>
<dbReference type="OrthoDB" id="9764669at2"/>
<organism evidence="13 14">
    <name type="scientific">Bacterioplanes sanyensis</name>
    <dbReference type="NCBI Taxonomy" id="1249553"/>
    <lineage>
        <taxon>Bacteria</taxon>
        <taxon>Pseudomonadati</taxon>
        <taxon>Pseudomonadota</taxon>
        <taxon>Gammaproteobacteria</taxon>
        <taxon>Oceanospirillales</taxon>
        <taxon>Oceanospirillaceae</taxon>
        <taxon>Bacterioplanes</taxon>
    </lineage>
</organism>
<dbReference type="PANTHER" id="PTHR47234:SF2">
    <property type="entry name" value="TONB-DEPENDENT RECEPTOR"/>
    <property type="match status" value="1"/>
</dbReference>
<reference evidence="13 14" key="1">
    <citation type="submission" date="2017-07" db="EMBL/GenBank/DDBJ databases">
        <title>Annotated genome sequence of Bacterioplanes sanyensis isolated from Red Sea.</title>
        <authorList>
            <person name="Rehman Z.U."/>
        </authorList>
    </citation>
    <scope>NUCLEOTIDE SEQUENCE [LARGE SCALE GENOMIC DNA]</scope>
    <source>
        <strain evidence="13 14">NV9</strain>
    </source>
</reference>
<dbReference type="Pfam" id="PF07715">
    <property type="entry name" value="Plug"/>
    <property type="match status" value="1"/>
</dbReference>
<dbReference type="AlphaFoldDB" id="A0A222FFT7"/>
<evidence type="ECO:0000256" key="8">
    <source>
        <dbReference type="PROSITE-ProRule" id="PRU01360"/>
    </source>
</evidence>
<keyword evidence="10" id="KW-0732">Signal</keyword>
<evidence type="ECO:0000259" key="11">
    <source>
        <dbReference type="Pfam" id="PF00593"/>
    </source>
</evidence>
<evidence type="ECO:0000259" key="12">
    <source>
        <dbReference type="Pfam" id="PF07715"/>
    </source>
</evidence>
<feature type="domain" description="TonB-dependent receptor-like beta-barrel" evidence="11">
    <location>
        <begin position="386"/>
        <end position="882"/>
    </location>
</feature>
<gene>
    <name evidence="13" type="ORF">CHH28_01570</name>
</gene>
<evidence type="ECO:0000256" key="7">
    <source>
        <dbReference type="ARBA" id="ARBA00023237"/>
    </source>
</evidence>
<dbReference type="InterPro" id="IPR012910">
    <property type="entry name" value="Plug_dom"/>
</dbReference>
<evidence type="ECO:0000256" key="4">
    <source>
        <dbReference type="ARBA" id="ARBA00022692"/>
    </source>
</evidence>
<dbReference type="PANTHER" id="PTHR47234">
    <property type="match status" value="1"/>
</dbReference>
<proteinExistence type="inferred from homology"/>
<sequence length="922" mass="100313">MKKTLLSSAVAGVFSTTALIALPLVAVADEQSAQETVEEVLVTGSSIQRKDLEGSLPVQQLDAAQLEATGALDAAELMTKLPSMQNFVTPSDSVGGQGGGLATANVHGLGPQYTLVLINGRRVAPSTSDGQVDISHIPTAMIERVEILTDGASALYGSDAIAGVVNFILKKNVDRTTISARANRPTNEGGDSQRFDLTTGFGDLFEDGFEVVFAASRVEQEQLAGVDRDFAKTGFITFQPSGHDRKAFFFNGSPNAIPGNAKLQDSTGRTVRSLNPYREVNGQCAENNTPSGDSCQFDYTSTLEIMPEKTTDSFFLGANFQLGDNVTVFTDVTWSNRELTSRVAPYPTGDVVLALDSAAYTESLAPLLTDEERAMVESGELTAVGNWRALPAGNRTTDYTSESLNFTLGAEGYFGDVDFNTALVYSNIQQDEAYPTGWLLREEFNAAIGRGDFNIFVPPSELTVEEQAALDSTIFSGTWTETDTEMLGFNANASMPVFAMSGGDAQLAFGVDYYDNRYEDKPSQANLDRKILFLSSDTPFDLERSQYGAFTEMLLPFAEGGEVSLSARYDVIGGVNSDGKEISDDLNDLTYKLSGKYDLTESLTVRSAYGTGFKAPSLLAIGIPVREFGVTSGTFDCPFEDADPRSAWCIQQSAGPAQAHVFQGGNTELEPEKSTQWTAGFVLRTDTDTNITVDYWNVKIEDQVDLLTEQQIFGDPDKYSANFVTKTNDSTGFEELAILQEYFNISEAQRSGVDYRFEQNLYPDFGSVNLALSGTHMIKAWSSSFGSNLDEFGSDNEVTFSNKVKLETSVAVGQFNHHVTVNYQGGYRDKTQNVEYVNDDGSLSGEFFDYTGRVPAYHTIDYQGQFLAMEDALKITLGVTNIADKEPPLSLRDSGAGHQVGFDPRYFDVNGRTWYAGVAYSF</sequence>
<dbReference type="Proteomes" id="UP000202440">
    <property type="component" value="Chromosome"/>
</dbReference>
<dbReference type="Gene3D" id="2.170.130.10">
    <property type="entry name" value="TonB-dependent receptor, plug domain"/>
    <property type="match status" value="1"/>
</dbReference>
<keyword evidence="7 8" id="KW-0998">Cell outer membrane</keyword>